<evidence type="ECO:0000256" key="5">
    <source>
        <dbReference type="ARBA" id="ARBA00022737"/>
    </source>
</evidence>
<dbReference type="HAMAP" id="MF_01430">
    <property type="entry name" value="OM_assembly_BamA"/>
    <property type="match status" value="1"/>
</dbReference>
<dbReference type="InterPro" id="IPR039910">
    <property type="entry name" value="D15-like"/>
</dbReference>
<keyword evidence="3" id="KW-0812">Transmembrane</keyword>
<dbReference type="NCBIfam" id="TIGR03303">
    <property type="entry name" value="OM_YaeT"/>
    <property type="match status" value="1"/>
</dbReference>
<comment type="caution">
    <text evidence="10">The sequence shown here is derived from an EMBL/GenBank/DDBJ whole genome shotgun (WGS) entry which is preliminary data.</text>
</comment>
<dbReference type="PANTHER" id="PTHR12815">
    <property type="entry name" value="SORTING AND ASSEMBLY MACHINERY SAMM50 PROTEIN FAMILY MEMBER"/>
    <property type="match status" value="1"/>
</dbReference>
<dbReference type="InterPro" id="IPR010827">
    <property type="entry name" value="BamA/TamA_POTRA"/>
</dbReference>
<evidence type="ECO:0000256" key="7">
    <source>
        <dbReference type="ARBA" id="ARBA00023237"/>
    </source>
</evidence>
<dbReference type="Pfam" id="PF01103">
    <property type="entry name" value="Omp85"/>
    <property type="match status" value="1"/>
</dbReference>
<dbReference type="InterPro" id="IPR000184">
    <property type="entry name" value="Bac_surfAg_D15"/>
</dbReference>
<dbReference type="Gene3D" id="2.40.160.50">
    <property type="entry name" value="membrane protein fhac: a member of the omp85/tpsb transporter family"/>
    <property type="match status" value="1"/>
</dbReference>
<dbReference type="PIRSF" id="PIRSF006076">
    <property type="entry name" value="OM_assembly_OMP85"/>
    <property type="match status" value="1"/>
</dbReference>
<dbReference type="GO" id="GO:0009279">
    <property type="term" value="C:cell outer membrane"/>
    <property type="evidence" value="ECO:0007669"/>
    <property type="project" value="UniProtKB-UniRule"/>
</dbReference>
<evidence type="ECO:0000256" key="1">
    <source>
        <dbReference type="ARBA" id="ARBA00004370"/>
    </source>
</evidence>
<evidence type="ECO:0000259" key="9">
    <source>
        <dbReference type="PROSITE" id="PS51779"/>
    </source>
</evidence>
<dbReference type="Pfam" id="PF07244">
    <property type="entry name" value="POTRA"/>
    <property type="match status" value="5"/>
</dbReference>
<sequence length="857" mass="97055">MILKKVAVLPFPVLAKVPMEALGGKVRQEFRERLQAEGFSLVPDEEVNREVAKLKEAVTESLAREIGHKLGADVVIWGKLVVVADLLSLEARLLDLTGKVPPATLKAEGAGLPSLAGISRQLAQEASLKILGKEKITRIEVKGNRRIDKDAILGVMQTREGDILSPARLREDLKAIFKMGFFTDVRFEVRDVPEGRILAVIVQEKPAIRQIIIQGNRKIKEKKILEAMDLKPFSVASETAILENINKILKLYTDKGFYQAKVDYTLQPVTANEVNLLLKIDEGGKAYVKEIRFEGNRAFKDKQLRAVMETKEKSLVSFITGSGKLNKDILERDVEKVAAFYFNHGYVRAKVGEPRIEIRKGNIYITIPVEEGPQYTVGQVDLQGELLEDKDKLMKRLEIAKEKVYSREVVQKDLTTLSDLYADQGYANADITPLIKEDDVKRTVDITFDIRKGPKVYFERIEITGNVKTRDKVIRRELRVFEQELFSATKLKESMRNLRRLEYFEDVNFSTTPGSAPDRMNLKISVKERPTGTFGVGAGYSTQDRLVGMIEISQTNLFGRGQQLKAQGIIGAISSRFRLSFTEPYLFDRPLAFGIDAFNWEREFDEYTRKSRGGSIRLSHPLRWKYTRLYGAYRFEHVSLSDLRPTTSQVIQEAATIKNTSAVSLSLRRDSRDALFMPTRGSDNSIAVELAGLGGDVAFARYILESGWYFPFWWGTVWVAHGRLGYVDRLSWGKLPAYEKFYLGGIDSIRGFNFADISPRDPRTKERIGGDSFAQLNLEYRWPLPYLKKFGLMGTVFFDAGNVYGSHAVMPVLRTSAGFGIRWFSPMGPLRVEWGRNLSPKPWERSSVWEFTVGGTF</sequence>
<dbReference type="Gene3D" id="3.10.20.310">
    <property type="entry name" value="membrane protein fhac"/>
    <property type="match status" value="5"/>
</dbReference>
<feature type="domain" description="POTRA" evidence="9">
    <location>
        <begin position="286"/>
        <end position="372"/>
    </location>
</feature>
<dbReference type="InterPro" id="IPR023707">
    <property type="entry name" value="OM_assembly_BamA"/>
</dbReference>
<evidence type="ECO:0000256" key="4">
    <source>
        <dbReference type="ARBA" id="ARBA00022729"/>
    </source>
</evidence>
<proteinExistence type="inferred from homology"/>
<dbReference type="Gene3D" id="3.40.50.10610">
    <property type="entry name" value="ABC-type transport auxiliary lipoprotein component"/>
    <property type="match status" value="1"/>
</dbReference>
<evidence type="ECO:0000313" key="10">
    <source>
        <dbReference type="EMBL" id="HGZ12294.1"/>
    </source>
</evidence>
<comment type="subcellular location">
    <subcellularLocation>
        <location evidence="1">Membrane</location>
    </subcellularLocation>
</comment>
<keyword evidence="7" id="KW-0998">Cell outer membrane</keyword>
<dbReference type="GO" id="GO:0071709">
    <property type="term" value="P:membrane assembly"/>
    <property type="evidence" value="ECO:0007669"/>
    <property type="project" value="InterPro"/>
</dbReference>
<evidence type="ECO:0000256" key="3">
    <source>
        <dbReference type="ARBA" id="ARBA00022692"/>
    </source>
</evidence>
<reference evidence="10" key="1">
    <citation type="journal article" date="2020" name="mSystems">
        <title>Genome- and Community-Level Interaction Insights into Carbon Utilization and Element Cycling Functions of Hydrothermarchaeota in Hydrothermal Sediment.</title>
        <authorList>
            <person name="Zhou Z."/>
            <person name="Liu Y."/>
            <person name="Xu W."/>
            <person name="Pan J."/>
            <person name="Luo Z.H."/>
            <person name="Li M."/>
        </authorList>
    </citation>
    <scope>NUCLEOTIDE SEQUENCE [LARGE SCALE GENOMIC DNA]</scope>
    <source>
        <strain evidence="10">SpSt-853</strain>
    </source>
</reference>
<dbReference type="PROSITE" id="PS51779">
    <property type="entry name" value="POTRA"/>
    <property type="match status" value="5"/>
</dbReference>
<dbReference type="InterPro" id="IPR034746">
    <property type="entry name" value="POTRA"/>
</dbReference>
<feature type="domain" description="POTRA" evidence="9">
    <location>
        <begin position="206"/>
        <end position="283"/>
    </location>
</feature>
<name>A0A7C5AMH2_9BACT</name>
<dbReference type="PANTHER" id="PTHR12815:SF23">
    <property type="entry name" value="OUTER MEMBRANE PROTEIN ASSEMBLY FACTOR BAMA"/>
    <property type="match status" value="1"/>
</dbReference>
<organism evidence="10">
    <name type="scientific">Desulfobacca acetoxidans</name>
    <dbReference type="NCBI Taxonomy" id="60893"/>
    <lineage>
        <taxon>Bacteria</taxon>
        <taxon>Pseudomonadati</taxon>
        <taxon>Thermodesulfobacteriota</taxon>
        <taxon>Desulfobaccia</taxon>
        <taxon>Desulfobaccales</taxon>
        <taxon>Desulfobaccaceae</taxon>
        <taxon>Desulfobacca</taxon>
    </lineage>
</organism>
<gene>
    <name evidence="10" type="primary">bamA</name>
    <name evidence="10" type="ORF">ENW48_08750</name>
</gene>
<feature type="domain" description="POTRA" evidence="9">
    <location>
        <begin position="456"/>
        <end position="529"/>
    </location>
</feature>
<feature type="domain" description="POTRA" evidence="9">
    <location>
        <begin position="134"/>
        <end position="205"/>
    </location>
</feature>
<feature type="domain" description="POTRA" evidence="9">
    <location>
        <begin position="375"/>
        <end position="453"/>
    </location>
</feature>
<keyword evidence="2" id="KW-1134">Transmembrane beta strand</keyword>
<dbReference type="EMBL" id="DTKJ01000059">
    <property type="protein sequence ID" value="HGZ12294.1"/>
    <property type="molecule type" value="Genomic_DNA"/>
</dbReference>
<evidence type="ECO:0000256" key="8">
    <source>
        <dbReference type="NCBIfam" id="TIGR03303"/>
    </source>
</evidence>
<accession>A0A7C5AMH2</accession>
<evidence type="ECO:0000256" key="2">
    <source>
        <dbReference type="ARBA" id="ARBA00022452"/>
    </source>
</evidence>
<dbReference type="AlphaFoldDB" id="A0A7C5AMH2"/>
<keyword evidence="6" id="KW-0472">Membrane</keyword>
<evidence type="ECO:0000256" key="6">
    <source>
        <dbReference type="ARBA" id="ARBA00023136"/>
    </source>
</evidence>
<protein>
    <recommendedName>
        <fullName evidence="8">Outer membrane protein assembly factor BamA</fullName>
    </recommendedName>
</protein>
<keyword evidence="4" id="KW-0732">Signal</keyword>
<keyword evidence="5" id="KW-0677">Repeat</keyword>